<evidence type="ECO:0000256" key="11">
    <source>
        <dbReference type="SAM" id="MobiDB-lite"/>
    </source>
</evidence>
<dbReference type="Pfam" id="PF00001">
    <property type="entry name" value="7tm_1"/>
    <property type="match status" value="2"/>
</dbReference>
<accession>A0A7R9KID2</accession>
<evidence type="ECO:0000256" key="7">
    <source>
        <dbReference type="ARBA" id="ARBA00023136"/>
    </source>
</evidence>
<evidence type="ECO:0000256" key="10">
    <source>
        <dbReference type="RuleBase" id="RU000688"/>
    </source>
</evidence>
<dbReference type="AlphaFoldDB" id="A0A7R9KID2"/>
<feature type="transmembrane region" description="Helical" evidence="12">
    <location>
        <begin position="166"/>
        <end position="186"/>
    </location>
</feature>
<dbReference type="SUPFAM" id="SSF81321">
    <property type="entry name" value="Family A G protein-coupled receptor-like"/>
    <property type="match status" value="1"/>
</dbReference>
<feature type="transmembrane region" description="Helical" evidence="12">
    <location>
        <begin position="127"/>
        <end position="146"/>
    </location>
</feature>
<evidence type="ECO:0000256" key="5">
    <source>
        <dbReference type="ARBA" id="ARBA00022989"/>
    </source>
</evidence>
<dbReference type="PANTHER" id="PTHR24248:SF189">
    <property type="entry name" value="ALPHA2-ADRENERGIC-LIKE OCTOPAMINE RECEPTOR, ISOFORM B"/>
    <property type="match status" value="1"/>
</dbReference>
<reference evidence="14" key="1">
    <citation type="submission" date="2020-11" db="EMBL/GenBank/DDBJ databases">
        <authorList>
            <person name="Tran Van P."/>
        </authorList>
    </citation>
    <scope>NUCLEOTIDE SEQUENCE</scope>
</reference>
<feature type="region of interest" description="Disordered" evidence="11">
    <location>
        <begin position="314"/>
        <end position="360"/>
    </location>
</feature>
<evidence type="ECO:0000313" key="15">
    <source>
        <dbReference type="Proteomes" id="UP000759131"/>
    </source>
</evidence>
<dbReference type="EMBL" id="OC856208">
    <property type="protein sequence ID" value="CAD7623370.1"/>
    <property type="molecule type" value="Genomic_DNA"/>
</dbReference>
<dbReference type="PROSITE" id="PS50262">
    <property type="entry name" value="G_PROTEIN_RECEP_F1_2"/>
    <property type="match status" value="1"/>
</dbReference>
<keyword evidence="9 10" id="KW-0807">Transducer</keyword>
<dbReference type="OrthoDB" id="5975661at2759"/>
<name>A0A7R9KID2_9ACAR</name>
<evidence type="ECO:0000256" key="8">
    <source>
        <dbReference type="ARBA" id="ARBA00023170"/>
    </source>
</evidence>
<evidence type="ECO:0000256" key="6">
    <source>
        <dbReference type="ARBA" id="ARBA00023040"/>
    </source>
</evidence>
<evidence type="ECO:0000256" key="4">
    <source>
        <dbReference type="ARBA" id="ARBA00022692"/>
    </source>
</evidence>
<sequence length="723" mass="80436">MTVYRQISYEIPLFNGNRSWDVSGLTNDSEYVINMWGNGTNTTLPPPPWSSHTTLIDITTTFNGSDDETRVWWQNWYSIPYPSGYSQLSIVALAFFITCIMILIVVGNMLVCIAIATEKSLKPVQNWFIASLAVSDFLLGLVIMPFSLARELMGYWMFGKVWCDIWLALDVLLCTASINNLFMISLDRYWSITQAVKYLKKRTPSRAALMIAFVWIMSALVSLPPLVGWKKPEILVSNEFPQCNVSEDVGYVFSWLTLIDVYISLINTLISGDKYSSIGSFYFPAFMMVFVYARIFHAARSRARRHIQQKRLQIQQEVTADPAKEKSTTTTTCTSLSNPSPPDLTDQNNEGGDDGVAGYKPYAPESSPVPIFSYTGSQPPMGAGVHRTPTVGSMGTPTAVSPPQIVVEAITEDHSSPTKDISIISNNYEPMPTPVDAVVNNELEVEYKCLKQTKCSPGIHPKRTPPKLTIILPECNAPPMKASIPQTKQNGSAVKTTETRFISADEDSDAIESPLSRDTITHESKSFLSAPKLLKSTTYGSTLSIADYDDSDLCLDNDIENSDDNVKPKKSAGKGAKGVQYRNPPVVGMRSTTSDAERHKRKIAKARERRATLILGLIMAAFITAWLPFFVLYLLAALCQQCKDAIPSGYFSVAFWLGYCNSVLCLPTNSPKSKAVFPEFSYILIDSAYSSHICSELKRQYFEANHKTNTSQCEDKKYCKTKP</sequence>
<feature type="transmembrane region" description="Helical" evidence="12">
    <location>
        <begin position="90"/>
        <end position="115"/>
    </location>
</feature>
<feature type="transmembrane region" description="Helical" evidence="12">
    <location>
        <begin position="281"/>
        <end position="299"/>
    </location>
</feature>
<dbReference type="PRINTS" id="PR00237">
    <property type="entry name" value="GPCRRHODOPSN"/>
</dbReference>
<dbReference type="Proteomes" id="UP000759131">
    <property type="component" value="Unassembled WGS sequence"/>
</dbReference>
<dbReference type="InterPro" id="IPR000276">
    <property type="entry name" value="GPCR_Rhodpsn"/>
</dbReference>
<dbReference type="GO" id="GO:0004930">
    <property type="term" value="F:G protein-coupled receptor activity"/>
    <property type="evidence" value="ECO:0007669"/>
    <property type="project" value="UniProtKB-KW"/>
</dbReference>
<evidence type="ECO:0000313" key="14">
    <source>
        <dbReference type="EMBL" id="CAD7623370.1"/>
    </source>
</evidence>
<dbReference type="InterPro" id="IPR017452">
    <property type="entry name" value="GPCR_Rhodpsn_7TM"/>
</dbReference>
<feature type="domain" description="G-protein coupled receptors family 1 profile" evidence="13">
    <location>
        <begin position="107"/>
        <end position="669"/>
    </location>
</feature>
<dbReference type="PROSITE" id="PS00237">
    <property type="entry name" value="G_PROTEIN_RECEP_F1_1"/>
    <property type="match status" value="1"/>
</dbReference>
<evidence type="ECO:0000259" key="13">
    <source>
        <dbReference type="PROSITE" id="PS50262"/>
    </source>
</evidence>
<keyword evidence="15" id="KW-1185">Reference proteome</keyword>
<dbReference type="PANTHER" id="PTHR24248">
    <property type="entry name" value="ADRENERGIC RECEPTOR-RELATED G-PROTEIN COUPLED RECEPTOR"/>
    <property type="match status" value="1"/>
</dbReference>
<keyword evidence="3" id="KW-1003">Cell membrane</keyword>
<keyword evidence="6 10" id="KW-0297">G-protein coupled receptor</keyword>
<dbReference type="Gene3D" id="1.20.1070.10">
    <property type="entry name" value="Rhodopsin 7-helix transmembrane proteins"/>
    <property type="match status" value="2"/>
</dbReference>
<keyword evidence="7 12" id="KW-0472">Membrane</keyword>
<keyword evidence="4 10" id="KW-0812">Transmembrane</keyword>
<evidence type="ECO:0000256" key="12">
    <source>
        <dbReference type="SAM" id="Phobius"/>
    </source>
</evidence>
<protein>
    <recommendedName>
        <fullName evidence="13">G-protein coupled receptors family 1 profile domain-containing protein</fullName>
    </recommendedName>
</protein>
<feature type="compositionally biased region" description="Low complexity" evidence="11">
    <location>
        <begin position="328"/>
        <end position="338"/>
    </location>
</feature>
<evidence type="ECO:0000256" key="2">
    <source>
        <dbReference type="ARBA" id="ARBA00010663"/>
    </source>
</evidence>
<evidence type="ECO:0000256" key="9">
    <source>
        <dbReference type="ARBA" id="ARBA00023224"/>
    </source>
</evidence>
<evidence type="ECO:0000256" key="3">
    <source>
        <dbReference type="ARBA" id="ARBA00022475"/>
    </source>
</evidence>
<dbReference type="GO" id="GO:0005886">
    <property type="term" value="C:plasma membrane"/>
    <property type="evidence" value="ECO:0007669"/>
    <property type="project" value="UniProtKB-SubCell"/>
</dbReference>
<organism evidence="14">
    <name type="scientific">Medioppia subpectinata</name>
    <dbReference type="NCBI Taxonomy" id="1979941"/>
    <lineage>
        <taxon>Eukaryota</taxon>
        <taxon>Metazoa</taxon>
        <taxon>Ecdysozoa</taxon>
        <taxon>Arthropoda</taxon>
        <taxon>Chelicerata</taxon>
        <taxon>Arachnida</taxon>
        <taxon>Acari</taxon>
        <taxon>Acariformes</taxon>
        <taxon>Sarcoptiformes</taxon>
        <taxon>Oribatida</taxon>
        <taxon>Brachypylina</taxon>
        <taxon>Oppioidea</taxon>
        <taxon>Oppiidae</taxon>
        <taxon>Medioppia</taxon>
    </lineage>
</organism>
<dbReference type="EMBL" id="CAJPIZ010001633">
    <property type="protein sequence ID" value="CAG2103800.1"/>
    <property type="molecule type" value="Genomic_DNA"/>
</dbReference>
<keyword evidence="8 10" id="KW-0675">Receptor</keyword>
<keyword evidence="5 12" id="KW-1133">Transmembrane helix</keyword>
<evidence type="ECO:0000256" key="1">
    <source>
        <dbReference type="ARBA" id="ARBA00004651"/>
    </source>
</evidence>
<feature type="transmembrane region" description="Helical" evidence="12">
    <location>
        <begin position="207"/>
        <end position="227"/>
    </location>
</feature>
<proteinExistence type="inferred from homology"/>
<comment type="subcellular location">
    <subcellularLocation>
        <location evidence="1">Cell membrane</location>
        <topology evidence="1">Multi-pass membrane protein</topology>
    </subcellularLocation>
</comment>
<gene>
    <name evidence="14" type="ORF">OSB1V03_LOCUS3826</name>
</gene>
<feature type="transmembrane region" description="Helical" evidence="12">
    <location>
        <begin position="611"/>
        <end position="636"/>
    </location>
</feature>
<comment type="similarity">
    <text evidence="2 10">Belongs to the G-protein coupled receptor 1 family.</text>
</comment>